<dbReference type="Gene3D" id="3.10.450.50">
    <property type="match status" value="1"/>
</dbReference>
<dbReference type="InterPro" id="IPR032710">
    <property type="entry name" value="NTF2-like_dom_sf"/>
</dbReference>
<dbReference type="InterPro" id="IPR009959">
    <property type="entry name" value="Cyclase_SnoaL-like"/>
</dbReference>
<dbReference type="Pfam" id="PF07366">
    <property type="entry name" value="SnoaL"/>
    <property type="match status" value="1"/>
</dbReference>
<dbReference type="GO" id="GO:0030638">
    <property type="term" value="P:polyketide metabolic process"/>
    <property type="evidence" value="ECO:0007669"/>
    <property type="project" value="InterPro"/>
</dbReference>
<dbReference type="SUPFAM" id="SSF54427">
    <property type="entry name" value="NTF2-like"/>
    <property type="match status" value="1"/>
</dbReference>
<sequence length="159" mass="18387">MFAYCFINPINNSQYWALYKWNDIMTEYNESELKNIEIVKSLYTDVFDTGNCPVVNSYYHEGAKCHLKGKTLHIEQMKGGMGEFVAKHASISTSIESIFAAGDRTYARLNRQATLKGEEQARDIEIMVEKRFVDGKVAELWFMVDDEMYSEIWLKQPSA</sequence>
<protein>
    <submittedName>
        <fullName evidence="1">AdmL</fullName>
    </submittedName>
</protein>
<evidence type="ECO:0000313" key="1">
    <source>
        <dbReference type="EMBL" id="AAO39106.1"/>
    </source>
</evidence>
<dbReference type="AlphaFoldDB" id="Q84FL1"/>
<proteinExistence type="predicted"/>
<organism evidence="1">
    <name type="scientific">Enterobacter agglomerans</name>
    <name type="common">Erwinia herbicola</name>
    <name type="synonym">Pantoea agglomerans</name>
    <dbReference type="NCBI Taxonomy" id="549"/>
    <lineage>
        <taxon>Bacteria</taxon>
        <taxon>Pseudomonadati</taxon>
        <taxon>Pseudomonadota</taxon>
        <taxon>Gammaproteobacteria</taxon>
        <taxon>Enterobacterales</taxon>
        <taxon>Erwiniaceae</taxon>
        <taxon>Pantoea</taxon>
        <taxon>Pantoea agglomerans group</taxon>
    </lineage>
</organism>
<accession>Q84FL1</accession>
<reference evidence="1" key="1">
    <citation type="submission" date="2002-12" db="EMBL/GenBank/DDBJ databases">
        <title>Andrimid biosynthetic gene cluster from Erwinia herbicola Eh335.</title>
        <authorList>
            <person name="Jin M."/>
            <person name="Beer S."/>
            <person name="Clardy J."/>
        </authorList>
    </citation>
    <scope>NUCLEOTIDE SEQUENCE</scope>
    <source>
        <strain evidence="1">Eh335</strain>
    </source>
</reference>
<name>Q84FL1_ENTAG</name>
<dbReference type="EMBL" id="AY192157">
    <property type="protein sequence ID" value="AAO39106.1"/>
    <property type="molecule type" value="Genomic_DNA"/>
</dbReference>